<dbReference type="GO" id="GO:0016763">
    <property type="term" value="F:pentosyltransferase activity"/>
    <property type="evidence" value="ECO:0007669"/>
    <property type="project" value="TreeGrafter"/>
</dbReference>
<evidence type="ECO:0000256" key="1">
    <source>
        <dbReference type="ARBA" id="ARBA00004651"/>
    </source>
</evidence>
<dbReference type="OrthoDB" id="9792789at2"/>
<feature type="transmembrane region" description="Helical" evidence="8">
    <location>
        <begin position="285"/>
        <end position="303"/>
    </location>
</feature>
<evidence type="ECO:0000256" key="3">
    <source>
        <dbReference type="ARBA" id="ARBA00022676"/>
    </source>
</evidence>
<evidence type="ECO:0000256" key="4">
    <source>
        <dbReference type="ARBA" id="ARBA00022679"/>
    </source>
</evidence>
<dbReference type="GO" id="GO:0005886">
    <property type="term" value="C:plasma membrane"/>
    <property type="evidence" value="ECO:0007669"/>
    <property type="project" value="UniProtKB-SubCell"/>
</dbReference>
<feature type="transmembrane region" description="Helical" evidence="8">
    <location>
        <begin position="115"/>
        <end position="148"/>
    </location>
</feature>
<evidence type="ECO:0000256" key="7">
    <source>
        <dbReference type="ARBA" id="ARBA00023136"/>
    </source>
</evidence>
<feature type="domain" description="Glycosyltransferase RgtA/B/C/D-like" evidence="9">
    <location>
        <begin position="58"/>
        <end position="216"/>
    </location>
</feature>
<feature type="transmembrane region" description="Helical" evidence="8">
    <location>
        <begin position="160"/>
        <end position="186"/>
    </location>
</feature>
<dbReference type="PANTHER" id="PTHR33908">
    <property type="entry name" value="MANNOSYLTRANSFERASE YKCB-RELATED"/>
    <property type="match status" value="1"/>
</dbReference>
<keyword evidence="4 10" id="KW-0808">Transferase</keyword>
<evidence type="ECO:0000256" key="6">
    <source>
        <dbReference type="ARBA" id="ARBA00022989"/>
    </source>
</evidence>
<dbReference type="RefSeq" id="WP_089379724.1">
    <property type="nucleotide sequence ID" value="NZ_FZNT01000001.1"/>
</dbReference>
<dbReference type="EMBL" id="FZNT01000001">
    <property type="protein sequence ID" value="SNR30464.1"/>
    <property type="molecule type" value="Genomic_DNA"/>
</dbReference>
<dbReference type="GO" id="GO:0010041">
    <property type="term" value="P:response to iron(III) ion"/>
    <property type="evidence" value="ECO:0007669"/>
    <property type="project" value="TreeGrafter"/>
</dbReference>
<dbReference type="InterPro" id="IPR050297">
    <property type="entry name" value="LipidA_mod_glycosyltrf_83"/>
</dbReference>
<name>A0A238V8N5_9FLAO</name>
<feature type="transmembrane region" description="Helical" evidence="8">
    <location>
        <begin position="365"/>
        <end position="385"/>
    </location>
</feature>
<evidence type="ECO:0000313" key="10">
    <source>
        <dbReference type="EMBL" id="SNR30464.1"/>
    </source>
</evidence>
<dbReference type="PANTHER" id="PTHR33908:SF3">
    <property type="entry name" value="UNDECAPRENYL PHOSPHATE-ALPHA-4-AMINO-4-DEOXY-L-ARABINOSE ARABINOSYL TRANSFERASE"/>
    <property type="match status" value="1"/>
</dbReference>
<evidence type="ECO:0000259" key="9">
    <source>
        <dbReference type="Pfam" id="PF13231"/>
    </source>
</evidence>
<keyword evidence="6 8" id="KW-1133">Transmembrane helix</keyword>
<dbReference type="Proteomes" id="UP000198384">
    <property type="component" value="Unassembled WGS sequence"/>
</dbReference>
<keyword evidence="3" id="KW-0328">Glycosyltransferase</keyword>
<evidence type="ECO:0000256" key="5">
    <source>
        <dbReference type="ARBA" id="ARBA00022692"/>
    </source>
</evidence>
<feature type="transmembrane region" description="Helical" evidence="8">
    <location>
        <begin position="198"/>
        <end position="219"/>
    </location>
</feature>
<protein>
    <submittedName>
        <fullName evidence="10">4-amino-4-deoxy-L-arabinose transferase</fullName>
    </submittedName>
</protein>
<reference evidence="10 11" key="1">
    <citation type="submission" date="2017-06" db="EMBL/GenBank/DDBJ databases">
        <authorList>
            <person name="Kim H.J."/>
            <person name="Triplett B.A."/>
        </authorList>
    </citation>
    <scope>NUCLEOTIDE SEQUENCE [LARGE SCALE GENOMIC DNA]</scope>
    <source>
        <strain evidence="10 11">DSM 29150</strain>
    </source>
</reference>
<sequence>MKNKLYLFLAIAFISLTIFLGSWGLTDSSEARYAEIGKELFINKDYVNPTLLGIKHLHKPPLTYYVTALGYQLFGVNEFGARFFMQIALVFQLLFVFKITLLLYKNEKIAFTAMLIYFSFPITIIAVRTLTTDAYLTTFILASIYFWLNYKEDQKYYLLYLFYLFLGLIFETKGPVGFIIPISFIATYKLVYKDKIEITIHQFLGFLLFLVVAASWYIAAIKNNEGLFDYFFNNQLVERITKNKFDRGKPFYYYILVVPLIGVPWVFYLFSYFKKNLKTIFKEKKTDFILIVTFLVMFLILSFSTSKLILYVLPLFFILAIFSAKHLSNSTEKNIKTYTTVYLILTFLITFTIFILSFFNFEFIIVNHYFAVLVLLIFGSLVLYFNKRIENTNYTKPAYLGVLFIISVIMSANYLFKDNELKINSAKPVAEFIQQHANTKPKIIVYNSIIPALPFYLNQETITIKHHTPTTQRETQFETSNQWKENLIDYFTDEGKARISNMNLDKPTYLVVRKRDTIPDTFQLFIAKFKNKKDFEKLIVYY</sequence>
<gene>
    <name evidence="10" type="ORF">SAMN06265371_10137</name>
</gene>
<feature type="transmembrane region" description="Helical" evidence="8">
    <location>
        <begin position="83"/>
        <end position="103"/>
    </location>
</feature>
<evidence type="ECO:0000313" key="11">
    <source>
        <dbReference type="Proteomes" id="UP000198384"/>
    </source>
</evidence>
<keyword evidence="2" id="KW-1003">Cell membrane</keyword>
<evidence type="ECO:0000256" key="2">
    <source>
        <dbReference type="ARBA" id="ARBA00022475"/>
    </source>
</evidence>
<keyword evidence="11" id="KW-1185">Reference proteome</keyword>
<dbReference type="AlphaFoldDB" id="A0A238V8N5"/>
<comment type="subcellular location">
    <subcellularLocation>
        <location evidence="1">Cell membrane</location>
        <topology evidence="1">Multi-pass membrane protein</topology>
    </subcellularLocation>
</comment>
<evidence type="ECO:0000256" key="8">
    <source>
        <dbReference type="SAM" id="Phobius"/>
    </source>
</evidence>
<keyword evidence="7 8" id="KW-0472">Membrane</keyword>
<proteinExistence type="predicted"/>
<keyword evidence="5 8" id="KW-0812">Transmembrane</keyword>
<feature type="transmembrane region" description="Helical" evidence="8">
    <location>
        <begin position="5"/>
        <end position="25"/>
    </location>
</feature>
<feature type="transmembrane region" description="Helical" evidence="8">
    <location>
        <begin position="251"/>
        <end position="273"/>
    </location>
</feature>
<dbReference type="Pfam" id="PF13231">
    <property type="entry name" value="PMT_2"/>
    <property type="match status" value="1"/>
</dbReference>
<accession>A0A238V8N5</accession>
<feature type="transmembrane region" description="Helical" evidence="8">
    <location>
        <begin position="340"/>
        <end position="359"/>
    </location>
</feature>
<dbReference type="InterPro" id="IPR038731">
    <property type="entry name" value="RgtA/B/C-like"/>
</dbReference>
<feature type="transmembrane region" description="Helical" evidence="8">
    <location>
        <begin position="397"/>
        <end position="416"/>
    </location>
</feature>
<dbReference type="GO" id="GO:0009103">
    <property type="term" value="P:lipopolysaccharide biosynthetic process"/>
    <property type="evidence" value="ECO:0007669"/>
    <property type="project" value="UniProtKB-ARBA"/>
</dbReference>
<organism evidence="10 11">
    <name type="scientific">Lutibacter agarilyticus</name>
    <dbReference type="NCBI Taxonomy" id="1109740"/>
    <lineage>
        <taxon>Bacteria</taxon>
        <taxon>Pseudomonadati</taxon>
        <taxon>Bacteroidota</taxon>
        <taxon>Flavobacteriia</taxon>
        <taxon>Flavobacteriales</taxon>
        <taxon>Flavobacteriaceae</taxon>
        <taxon>Lutibacter</taxon>
    </lineage>
</organism>